<dbReference type="Gene3D" id="3.40.710.10">
    <property type="entry name" value="DD-peptidase/beta-lactamase superfamily"/>
    <property type="match status" value="1"/>
</dbReference>
<dbReference type="InterPro" id="IPR012338">
    <property type="entry name" value="Beta-lactam/transpept-like"/>
</dbReference>
<dbReference type="InterPro" id="IPR001466">
    <property type="entry name" value="Beta-lactam-related"/>
</dbReference>
<proteinExistence type="predicted"/>
<dbReference type="EMBL" id="LZIT01000280">
    <property type="protein sequence ID" value="OBG31164.1"/>
    <property type="molecule type" value="Genomic_DNA"/>
</dbReference>
<dbReference type="AlphaFoldDB" id="A0ABD6NYI1"/>
<protein>
    <recommendedName>
        <fullName evidence="1">Beta-lactamase-related domain-containing protein</fullName>
    </recommendedName>
</protein>
<dbReference type="Proteomes" id="UP000092086">
    <property type="component" value="Unassembled WGS sequence"/>
</dbReference>
<dbReference type="SUPFAM" id="SSF56601">
    <property type="entry name" value="beta-lactamase/transpeptidase-like"/>
    <property type="match status" value="1"/>
</dbReference>
<evidence type="ECO:0000313" key="3">
    <source>
        <dbReference type="Proteomes" id="UP000092086"/>
    </source>
</evidence>
<gene>
    <name evidence="2" type="ORF">A5672_26840</name>
</gene>
<dbReference type="PANTHER" id="PTHR43283:SF3">
    <property type="entry name" value="BETA-LACTAMASE FAMILY PROTEIN (AFU_ORTHOLOGUE AFUA_5G07500)"/>
    <property type="match status" value="1"/>
</dbReference>
<feature type="domain" description="Beta-lactamase-related" evidence="1">
    <location>
        <begin position="19"/>
        <end position="367"/>
    </location>
</feature>
<evidence type="ECO:0000259" key="1">
    <source>
        <dbReference type="Pfam" id="PF00144"/>
    </source>
</evidence>
<accession>A0ABD6NYI1</accession>
<dbReference type="InterPro" id="IPR050789">
    <property type="entry name" value="Diverse_Enzym_Activities"/>
</dbReference>
<organism evidence="2 3">
    <name type="scientific">Mycobacterium alsense</name>
    <dbReference type="NCBI Taxonomy" id="324058"/>
    <lineage>
        <taxon>Bacteria</taxon>
        <taxon>Bacillati</taxon>
        <taxon>Actinomycetota</taxon>
        <taxon>Actinomycetes</taxon>
        <taxon>Mycobacteriales</taxon>
        <taxon>Mycobacteriaceae</taxon>
        <taxon>Mycobacterium</taxon>
    </lineage>
</organism>
<dbReference type="PANTHER" id="PTHR43283">
    <property type="entry name" value="BETA-LACTAMASE-RELATED"/>
    <property type="match status" value="1"/>
</dbReference>
<dbReference type="Pfam" id="PF00144">
    <property type="entry name" value="Beta-lactamase"/>
    <property type="match status" value="1"/>
</dbReference>
<reference evidence="2 3" key="1">
    <citation type="submission" date="2016-06" db="EMBL/GenBank/DDBJ databases">
        <authorList>
            <person name="Sutton G."/>
            <person name="Brinkac L."/>
            <person name="Sanka R."/>
            <person name="Adams M."/>
            <person name="Lau E."/>
            <person name="Sam S."/>
            <person name="Sreng N."/>
            <person name="Him V."/>
            <person name="Kerleguer A."/>
            <person name="Cheng S."/>
        </authorList>
    </citation>
    <scope>NUCLEOTIDE SEQUENCE [LARGE SCALE GENOMIC DNA]</scope>
    <source>
        <strain evidence="2 3">E2978</strain>
    </source>
</reference>
<name>A0ABD6NYI1_9MYCO</name>
<evidence type="ECO:0000313" key="2">
    <source>
        <dbReference type="EMBL" id="OBG31164.1"/>
    </source>
</evidence>
<sequence>MNLDVNQASIREVCDAGLLAGAVTMVWQRGELLQVNEIGYRDIDAGLPMQRDTLFRIASMTKPVTVAAVMSQVDEGKLRLKDPVVRWAPELADVRVLDDPHGPLDRTHPLRRAILIEDLLTHTSGLAYAFSVSGPISKAYMRLPFNQGPDAWLGELGKLPLVHQPGERVTYSHAIDLLGVIASRIDGKPFHEVLDERVLGPAGMPDTGFFVSAEARRRAATMYRLTEEHRLQHGVMGPPHITPPSFCNAGGGLWSTADDYLRFVRMLLGDGTIDGVRVLSAESARLMRTDRLTAEQKRHDFLGAPYWVGRGFGLNLSVVTDPAKAAPLFGPGGPGTFSWPGAYGTWWQADPSADGLILLYLIQNLPDLTVDAATAVAGNTSLAKLRTAQPKFVRRTYQALGL</sequence>
<dbReference type="RefSeq" id="WP_068213255.1">
    <property type="nucleotide sequence ID" value="NZ_LZIT01000280.1"/>
</dbReference>
<comment type="caution">
    <text evidence="2">The sequence shown here is derived from an EMBL/GenBank/DDBJ whole genome shotgun (WGS) entry which is preliminary data.</text>
</comment>